<gene>
    <name evidence="1" type="ORF">AKJ09_01615</name>
</gene>
<protein>
    <submittedName>
        <fullName evidence="1">Uncharacterized protein</fullName>
    </submittedName>
</protein>
<organism evidence="1 2">
    <name type="scientific">Labilithrix luteola</name>
    <dbReference type="NCBI Taxonomy" id="1391654"/>
    <lineage>
        <taxon>Bacteria</taxon>
        <taxon>Pseudomonadati</taxon>
        <taxon>Myxococcota</taxon>
        <taxon>Polyangia</taxon>
        <taxon>Polyangiales</taxon>
        <taxon>Labilitrichaceae</taxon>
        <taxon>Labilithrix</taxon>
    </lineage>
</organism>
<accession>A0A0K1PNI0</accession>
<sequence length="106" mass="11152">MAASAPVTASSTASLAVTRVTAPSQVCMVNDRFMGSDQIPVSVDGKTYYGCCSSCKDKLMNNAAARTALDPVTQRPVDKATAVIGKTSSGKVVYFESDDTFARYTP</sequence>
<proteinExistence type="predicted"/>
<keyword evidence="2" id="KW-1185">Reference proteome</keyword>
<dbReference type="EMBL" id="CP012333">
    <property type="protein sequence ID" value="AKU94951.1"/>
    <property type="molecule type" value="Genomic_DNA"/>
</dbReference>
<dbReference type="STRING" id="1391654.AKJ09_01615"/>
<evidence type="ECO:0000313" key="1">
    <source>
        <dbReference type="EMBL" id="AKU94951.1"/>
    </source>
</evidence>
<reference evidence="1 2" key="1">
    <citation type="submission" date="2015-08" db="EMBL/GenBank/DDBJ databases">
        <authorList>
            <person name="Babu N.S."/>
            <person name="Beckwith C.J."/>
            <person name="Beseler K.G."/>
            <person name="Brison A."/>
            <person name="Carone J.V."/>
            <person name="Caskin T.P."/>
            <person name="Diamond M."/>
            <person name="Durham M.E."/>
            <person name="Foxe J.M."/>
            <person name="Go M."/>
            <person name="Henderson B.A."/>
            <person name="Jones I.B."/>
            <person name="McGettigan J.A."/>
            <person name="Micheletti S.J."/>
            <person name="Nasrallah M.E."/>
            <person name="Ortiz D."/>
            <person name="Piller C.R."/>
            <person name="Privatt S.R."/>
            <person name="Schneider S.L."/>
            <person name="Sharp S."/>
            <person name="Smith T.C."/>
            <person name="Stanton J.D."/>
            <person name="Ullery H.E."/>
            <person name="Wilson R.J."/>
            <person name="Serrano M.G."/>
            <person name="Buck G."/>
            <person name="Lee V."/>
            <person name="Wang Y."/>
            <person name="Carvalho R."/>
            <person name="Voegtly L."/>
            <person name="Shi R."/>
            <person name="Duckworth R."/>
            <person name="Johnson A."/>
            <person name="Loviza R."/>
            <person name="Walstead R."/>
            <person name="Shah Z."/>
            <person name="Kiflezghi M."/>
            <person name="Wade K."/>
            <person name="Ball S.L."/>
            <person name="Bradley K.W."/>
            <person name="Asai D.J."/>
            <person name="Bowman C.A."/>
            <person name="Russell D.A."/>
            <person name="Pope W.H."/>
            <person name="Jacobs-Sera D."/>
            <person name="Hendrix R.W."/>
            <person name="Hatfull G.F."/>
        </authorList>
    </citation>
    <scope>NUCLEOTIDE SEQUENCE [LARGE SCALE GENOMIC DNA]</scope>
    <source>
        <strain evidence="1 2">DSM 27648</strain>
    </source>
</reference>
<dbReference type="KEGG" id="llu:AKJ09_01615"/>
<name>A0A0K1PNI0_9BACT</name>
<evidence type="ECO:0000313" key="2">
    <source>
        <dbReference type="Proteomes" id="UP000064967"/>
    </source>
</evidence>
<dbReference type="Proteomes" id="UP000064967">
    <property type="component" value="Chromosome"/>
</dbReference>
<dbReference type="AlphaFoldDB" id="A0A0K1PNI0"/>